<sequence>LIFACRFLNILIFTSTVFCAFGVRRLVSRGELGWILPSFAALGVVDTVSRLTRLRVTEKYERAVYDTLLLASNRSLCAERIAHEWRLFAQSEAALAVSGSRQNYVDAVAYAVLITACFAHSAYVRYIDEADAFSALILTRACVRALVSARRAKIDSARRVEFVALVTDNERSSHRGPSVSTSALVENGGELVAIVGDGRYDLFNRLIRGVEHADEVDVLLSPSKEWRVPEPVDRRVNALVLGSASSRVDALKRSRLIESLEAALCSSDRYLECALRKRPKETADDVIACSTSDGGACEIGLERARCAHARIMLAQDPFYEIYDERARLRAMNRLTNRRRSCVFTTTDIAVLPLCHRIVITEGNSVVFIGKWSSMLEGCDAHTIHRALSSSSSRRQTAPIDKSRVIHPSPREFLAAPTKNVAASMKGWNFQSVSLIVSIFACVGITPAISLHAFERWLDGKRRMWNPSNALLYAAIGTFVASIAMQRIVAHSLQYSRTAHAFARVIYVALAAGFTMTSAADAAVAFAFTVFIAWSVDFNRLASRLNRQCENDHVRLAHFVARVSQGARQIRVSRCQYLYWDTFKNLLAALCADNRRRRKIRGVQHAWSSLCAVVGIAVGLSALDQSETSRRGALAFIGLQAVEVFIDLTNRDSLFDARRTHTVETQTGDSRPWLRRTRSSS</sequence>
<dbReference type="EMBL" id="CP000588">
    <property type="protein sequence ID" value="ABO97743.1"/>
    <property type="molecule type" value="Genomic_DNA"/>
</dbReference>
<keyword evidence="1" id="KW-1133">Transmembrane helix</keyword>
<dbReference type="OMA" id="CAHARIM"/>
<feature type="non-terminal residue" evidence="2">
    <location>
        <position position="1"/>
    </location>
</feature>
<feature type="transmembrane region" description="Helical" evidence="1">
    <location>
        <begin position="604"/>
        <end position="622"/>
    </location>
</feature>
<keyword evidence="3" id="KW-1185">Reference proteome</keyword>
<organism evidence="2 3">
    <name type="scientific">Ostreococcus lucimarinus (strain CCE9901)</name>
    <dbReference type="NCBI Taxonomy" id="436017"/>
    <lineage>
        <taxon>Eukaryota</taxon>
        <taxon>Viridiplantae</taxon>
        <taxon>Chlorophyta</taxon>
        <taxon>Mamiellophyceae</taxon>
        <taxon>Mamiellales</taxon>
        <taxon>Bathycoccaceae</taxon>
        <taxon>Ostreococcus</taxon>
    </lineage>
</organism>
<dbReference type="RefSeq" id="XP_001419450.1">
    <property type="nucleotide sequence ID" value="XM_001419413.1"/>
</dbReference>
<accession>A4S1Z2</accession>
<dbReference type="Proteomes" id="UP000001568">
    <property type="component" value="Chromosome 8"/>
</dbReference>
<dbReference type="KEGG" id="olu:OSTLU_93180"/>
<feature type="transmembrane region" description="Helical" evidence="1">
    <location>
        <begin position="469"/>
        <end position="488"/>
    </location>
</feature>
<evidence type="ECO:0000313" key="2">
    <source>
        <dbReference type="EMBL" id="ABO97743.1"/>
    </source>
</evidence>
<dbReference type="OrthoDB" id="10519205at2759"/>
<dbReference type="AlphaFoldDB" id="A4S1Z2"/>
<evidence type="ECO:0000256" key="1">
    <source>
        <dbReference type="SAM" id="Phobius"/>
    </source>
</evidence>
<feature type="transmembrane region" description="Helical" evidence="1">
    <location>
        <begin position="500"/>
        <end position="533"/>
    </location>
</feature>
<keyword evidence="1" id="KW-0812">Transmembrane</keyword>
<keyword evidence="1" id="KW-0472">Membrane</keyword>
<protein>
    <submittedName>
        <fullName evidence="2">Uncharacterized protein</fullName>
    </submittedName>
</protein>
<dbReference type="HOGENOM" id="CLU_385133_0_0_1"/>
<dbReference type="GeneID" id="5003149"/>
<feature type="transmembrane region" description="Helical" evidence="1">
    <location>
        <begin position="427"/>
        <end position="449"/>
    </location>
</feature>
<proteinExistence type="predicted"/>
<gene>
    <name evidence="2" type="ORF">OSTLU_93180</name>
</gene>
<reference evidence="2 3" key="1">
    <citation type="journal article" date="2007" name="Proc. Natl. Acad. Sci. U.S.A.">
        <title>The tiny eukaryote Ostreococcus provides genomic insights into the paradox of plankton speciation.</title>
        <authorList>
            <person name="Palenik B."/>
            <person name="Grimwood J."/>
            <person name="Aerts A."/>
            <person name="Rouze P."/>
            <person name="Salamov A."/>
            <person name="Putnam N."/>
            <person name="Dupont C."/>
            <person name="Jorgensen R."/>
            <person name="Derelle E."/>
            <person name="Rombauts S."/>
            <person name="Zhou K."/>
            <person name="Otillar R."/>
            <person name="Merchant S.S."/>
            <person name="Podell S."/>
            <person name="Gaasterland T."/>
            <person name="Napoli C."/>
            <person name="Gendler K."/>
            <person name="Manuell A."/>
            <person name="Tai V."/>
            <person name="Vallon O."/>
            <person name="Piganeau G."/>
            <person name="Jancek S."/>
            <person name="Heijde M."/>
            <person name="Jabbari K."/>
            <person name="Bowler C."/>
            <person name="Lohr M."/>
            <person name="Robbens S."/>
            <person name="Werner G."/>
            <person name="Dubchak I."/>
            <person name="Pazour G.J."/>
            <person name="Ren Q."/>
            <person name="Paulsen I."/>
            <person name="Delwiche C."/>
            <person name="Schmutz J."/>
            <person name="Rokhsar D."/>
            <person name="Van de Peer Y."/>
            <person name="Moreau H."/>
            <person name="Grigoriev I.V."/>
        </authorList>
    </citation>
    <scope>NUCLEOTIDE SEQUENCE [LARGE SCALE GENOMIC DNA]</scope>
    <source>
        <strain evidence="2 3">CCE9901</strain>
    </source>
</reference>
<name>A4S1Z2_OSTLU</name>
<evidence type="ECO:0000313" key="3">
    <source>
        <dbReference type="Proteomes" id="UP000001568"/>
    </source>
</evidence>